<keyword evidence="3" id="KW-1003">Cell membrane</keyword>
<dbReference type="Gene3D" id="3.30.70.260">
    <property type="match status" value="1"/>
</dbReference>
<dbReference type="Gene3D" id="3.40.50.300">
    <property type="entry name" value="P-loop containing nucleotide triphosphate hydrolases"/>
    <property type="match status" value="1"/>
</dbReference>
<evidence type="ECO:0000256" key="5">
    <source>
        <dbReference type="ARBA" id="ARBA00022840"/>
    </source>
</evidence>
<keyword evidence="5 12" id="KW-0067">ATP-binding</keyword>
<dbReference type="InterPro" id="IPR018449">
    <property type="entry name" value="NIL_domain"/>
</dbReference>
<keyword evidence="2" id="KW-0813">Transport</keyword>
<dbReference type="KEGG" id="lhw:BSQ49_09625"/>
<reference evidence="12 13" key="1">
    <citation type="submission" date="2016-11" db="EMBL/GenBank/DDBJ databases">
        <title>Interaction between Lactobacillus species and yeast in water kefir.</title>
        <authorList>
            <person name="Behr J."/>
            <person name="Xu D."/>
            <person name="Vogel R.F."/>
        </authorList>
    </citation>
    <scope>NUCLEOTIDE SEQUENCE [LARGE SCALE GENOMIC DNA]</scope>
    <source>
        <strain evidence="12 13">TMW 1.1822</strain>
    </source>
</reference>
<dbReference type="InterPro" id="IPR045865">
    <property type="entry name" value="ACT-like_dom_sf"/>
</dbReference>
<dbReference type="SMART" id="SM00382">
    <property type="entry name" value="AAA"/>
    <property type="match status" value="1"/>
</dbReference>
<evidence type="ECO:0000313" key="13">
    <source>
        <dbReference type="Proteomes" id="UP000314960"/>
    </source>
</evidence>
<comment type="catalytic activity">
    <reaction evidence="9">
        <text>ATP + H2O = ADP + phosphate + H(+)</text>
        <dbReference type="Rhea" id="RHEA:13065"/>
        <dbReference type="ChEBI" id="CHEBI:15377"/>
        <dbReference type="ChEBI" id="CHEBI:15378"/>
        <dbReference type="ChEBI" id="CHEBI:30616"/>
        <dbReference type="ChEBI" id="CHEBI:43474"/>
        <dbReference type="ChEBI" id="CHEBI:456216"/>
    </reaction>
</comment>
<dbReference type="FunFam" id="3.40.50.300:FF:000056">
    <property type="entry name" value="Cell division ATP-binding protein FtsE"/>
    <property type="match status" value="1"/>
</dbReference>
<evidence type="ECO:0000256" key="1">
    <source>
        <dbReference type="ARBA" id="ARBA00005417"/>
    </source>
</evidence>
<evidence type="ECO:0000256" key="7">
    <source>
        <dbReference type="ARBA" id="ARBA00022970"/>
    </source>
</evidence>
<dbReference type="GO" id="GO:0016887">
    <property type="term" value="F:ATP hydrolysis activity"/>
    <property type="evidence" value="ECO:0007669"/>
    <property type="project" value="InterPro"/>
</dbReference>
<dbReference type="AlphaFoldDB" id="A0A3S6QT33"/>
<dbReference type="PROSITE" id="PS00211">
    <property type="entry name" value="ABC_TRANSPORTER_1"/>
    <property type="match status" value="1"/>
</dbReference>
<evidence type="ECO:0000256" key="9">
    <source>
        <dbReference type="ARBA" id="ARBA00049360"/>
    </source>
</evidence>
<dbReference type="SMART" id="SM00930">
    <property type="entry name" value="NIL"/>
    <property type="match status" value="1"/>
</dbReference>
<feature type="domain" description="ABC transporter" evidence="11">
    <location>
        <begin position="2"/>
        <end position="243"/>
    </location>
</feature>
<name>A0A3S6QT33_9LACO</name>
<dbReference type="SUPFAM" id="SSF55021">
    <property type="entry name" value="ACT-like"/>
    <property type="match status" value="1"/>
</dbReference>
<gene>
    <name evidence="12" type="ORF">BSQ49_09625</name>
</gene>
<dbReference type="PANTHER" id="PTHR43166">
    <property type="entry name" value="AMINO ACID IMPORT ATP-BINDING PROTEIN"/>
    <property type="match status" value="1"/>
</dbReference>
<dbReference type="EMBL" id="CP018176">
    <property type="protein sequence ID" value="AUJ30909.1"/>
    <property type="molecule type" value="Genomic_DNA"/>
</dbReference>
<keyword evidence="6" id="KW-1278">Translocase</keyword>
<evidence type="ECO:0000256" key="3">
    <source>
        <dbReference type="ARBA" id="ARBA00022475"/>
    </source>
</evidence>
<evidence type="ECO:0000256" key="10">
    <source>
        <dbReference type="ARBA" id="ARBA00055994"/>
    </source>
</evidence>
<dbReference type="SUPFAM" id="SSF52540">
    <property type="entry name" value="P-loop containing nucleoside triphosphate hydrolases"/>
    <property type="match status" value="1"/>
</dbReference>
<evidence type="ECO:0000256" key="8">
    <source>
        <dbReference type="ARBA" id="ARBA00023136"/>
    </source>
</evidence>
<keyword evidence="8" id="KW-0472">Membrane</keyword>
<evidence type="ECO:0000256" key="4">
    <source>
        <dbReference type="ARBA" id="ARBA00022741"/>
    </source>
</evidence>
<dbReference type="InterPro" id="IPR017871">
    <property type="entry name" value="ABC_transporter-like_CS"/>
</dbReference>
<dbReference type="InterPro" id="IPR050086">
    <property type="entry name" value="MetN_ABC_transporter-like"/>
</dbReference>
<dbReference type="InterPro" id="IPR003439">
    <property type="entry name" value="ABC_transporter-like_ATP-bd"/>
</dbReference>
<evidence type="ECO:0000256" key="2">
    <source>
        <dbReference type="ARBA" id="ARBA00022448"/>
    </source>
</evidence>
<comment type="similarity">
    <text evidence="1">Belongs to the ABC transporter superfamily.</text>
</comment>
<dbReference type="GO" id="GO:0006865">
    <property type="term" value="P:amino acid transport"/>
    <property type="evidence" value="ECO:0007669"/>
    <property type="project" value="UniProtKB-KW"/>
</dbReference>
<dbReference type="InterPro" id="IPR041701">
    <property type="entry name" value="MetN_ABC"/>
</dbReference>
<comment type="function">
    <text evidence="10">Part of the ABC transporter FtsEX involved in cellular division. Has ATPase activity. Essential for cell division and viability.</text>
</comment>
<organism evidence="12 13">
    <name type="scientific">Liquorilactobacillus hordei</name>
    <dbReference type="NCBI Taxonomy" id="468911"/>
    <lineage>
        <taxon>Bacteria</taxon>
        <taxon>Bacillati</taxon>
        <taxon>Bacillota</taxon>
        <taxon>Bacilli</taxon>
        <taxon>Lactobacillales</taxon>
        <taxon>Lactobacillaceae</taxon>
        <taxon>Liquorilactobacillus</taxon>
    </lineage>
</organism>
<accession>A0A3S6QT33</accession>
<sequence length="341" mass="38293">MVRFKHVSKEFEGNKKNRNIKVLEDVNLSISKGSIFGIIGYSGAGKSTLIRCINGIETPSRGDVYFEETKINRISNIELRRRRKEIGMIFQQFNLMPSRTVFENVELPIKYSNKSKTEIKQKVNKLLELVGLPEKADTYPANLSGGQKQRVAIARALVNDPKILLCDEATSALDPQTTVDILNLLKNLNEDLGITIIVVTHEMQVIEDLCEYVAVLDRGRIVEQGDVYSIFSDPHNELTKNFIGTTSKLNLPNEVLNSNLLKLAGNQLLVKITYVNSEAIEPLISYISRRFEVDANIIVGDIKILQKKPLGGLVIILDGTKANIKATIEYIEEQDIRLEVL</sequence>
<evidence type="ECO:0000259" key="11">
    <source>
        <dbReference type="PROSITE" id="PS50893"/>
    </source>
</evidence>
<proteinExistence type="inferred from homology"/>
<dbReference type="Pfam" id="PF09383">
    <property type="entry name" value="NIL"/>
    <property type="match status" value="1"/>
</dbReference>
<dbReference type="Pfam" id="PF00005">
    <property type="entry name" value="ABC_tran"/>
    <property type="match status" value="1"/>
</dbReference>
<dbReference type="GO" id="GO:0005886">
    <property type="term" value="C:plasma membrane"/>
    <property type="evidence" value="ECO:0007669"/>
    <property type="project" value="UniProtKB-ARBA"/>
</dbReference>
<protein>
    <submittedName>
        <fullName evidence="12">Methionine ABC transporter ATP-binding protein</fullName>
    </submittedName>
</protein>
<evidence type="ECO:0000313" key="12">
    <source>
        <dbReference type="EMBL" id="AUJ30909.1"/>
    </source>
</evidence>
<keyword evidence="7" id="KW-0029">Amino-acid transport</keyword>
<dbReference type="InterPro" id="IPR003593">
    <property type="entry name" value="AAA+_ATPase"/>
</dbReference>
<evidence type="ECO:0000256" key="6">
    <source>
        <dbReference type="ARBA" id="ARBA00022967"/>
    </source>
</evidence>
<dbReference type="GO" id="GO:0005524">
    <property type="term" value="F:ATP binding"/>
    <property type="evidence" value="ECO:0007669"/>
    <property type="project" value="UniProtKB-KW"/>
</dbReference>
<dbReference type="Proteomes" id="UP000314960">
    <property type="component" value="Chromosome"/>
</dbReference>
<dbReference type="PANTHER" id="PTHR43166:SF30">
    <property type="entry name" value="METHIONINE IMPORT ATP-BINDING PROTEIN METN"/>
    <property type="match status" value="1"/>
</dbReference>
<dbReference type="InterPro" id="IPR027417">
    <property type="entry name" value="P-loop_NTPase"/>
</dbReference>
<keyword evidence="4" id="KW-0547">Nucleotide-binding</keyword>
<dbReference type="PROSITE" id="PS50893">
    <property type="entry name" value="ABC_TRANSPORTER_2"/>
    <property type="match status" value="1"/>
</dbReference>
<dbReference type="CDD" id="cd03258">
    <property type="entry name" value="ABC_MetN_methionine_transporter"/>
    <property type="match status" value="1"/>
</dbReference>